<dbReference type="AlphaFoldDB" id="A0AAE9Y851"/>
<reference evidence="2" key="1">
    <citation type="submission" date="2023-01" db="EMBL/GenBank/DDBJ databases">
        <title>The diversity of Class Acidimicrobiia in South China Sea sediment environments and the proposal of Iamia marina sp. nov., a novel species of the genus Iamia.</title>
        <authorList>
            <person name="He Y."/>
            <person name="Tian X."/>
        </authorList>
    </citation>
    <scope>NUCLEOTIDE SEQUENCE</scope>
    <source>
        <strain evidence="2">DSM 19957</strain>
    </source>
</reference>
<feature type="transmembrane region" description="Helical" evidence="1">
    <location>
        <begin position="184"/>
        <end position="204"/>
    </location>
</feature>
<accession>A0AAE9Y851</accession>
<feature type="transmembrane region" description="Helical" evidence="1">
    <location>
        <begin position="263"/>
        <end position="293"/>
    </location>
</feature>
<sequence length="446" mass="45443">MAVDAPPRPAPSATGTWGAALVGLGLWTALVWGAIVWGARVVAAQPEMRISAAPFVGTWERMVADEGALRAAVLLGALAVVAAPPLARRLPWRALVAGAGALAVAWLLALNAVDGPEALREPLTSRYEYVAGVPDVEAAGGAFGYLDTFTERIADYPTHVRGHPPGLVTGLWAADQVGLDPVEVNLALVLAGWGGAVAAALVALRDVAGDALARRSAPLVALAPGAIWAGTSPDAFFAGVTAAAVAALVLATGRQGRRADVTAAVGGVLVGVSMLLSYATGPVLAVPLAVALLRRRLRPLVVGGVAAVVVLLAAGLAGFWWPAGLLATREEYHKGLSQFRPLSYFVVGNLAAVAVAVGPSLGAGLAGLARRLRPGILVVGALVGVAAADLSGLSKGETERIWLVFVPWLAGAAAFLPGPTDRVHRGWVALQVAVGIGFQVALRTPW</sequence>
<evidence type="ECO:0000256" key="1">
    <source>
        <dbReference type="SAM" id="Phobius"/>
    </source>
</evidence>
<proteinExistence type="predicted"/>
<gene>
    <name evidence="2" type="ORF">PO878_17055</name>
</gene>
<keyword evidence="1" id="KW-0472">Membrane</keyword>
<evidence type="ECO:0000313" key="3">
    <source>
        <dbReference type="Proteomes" id="UP001216390"/>
    </source>
</evidence>
<feature type="transmembrane region" description="Helical" evidence="1">
    <location>
        <begin position="68"/>
        <end position="87"/>
    </location>
</feature>
<feature type="transmembrane region" description="Helical" evidence="1">
    <location>
        <begin position="94"/>
        <end position="113"/>
    </location>
</feature>
<feature type="transmembrane region" description="Helical" evidence="1">
    <location>
        <begin position="375"/>
        <end position="394"/>
    </location>
</feature>
<feature type="transmembrane region" description="Helical" evidence="1">
    <location>
        <begin position="225"/>
        <end position="251"/>
    </location>
</feature>
<evidence type="ECO:0008006" key="4">
    <source>
        <dbReference type="Google" id="ProtNLM"/>
    </source>
</evidence>
<organism evidence="2 3">
    <name type="scientific">Iamia majanohamensis</name>
    <dbReference type="NCBI Taxonomy" id="467976"/>
    <lineage>
        <taxon>Bacteria</taxon>
        <taxon>Bacillati</taxon>
        <taxon>Actinomycetota</taxon>
        <taxon>Acidimicrobiia</taxon>
        <taxon>Acidimicrobiales</taxon>
        <taxon>Iamiaceae</taxon>
        <taxon>Iamia</taxon>
    </lineage>
</organism>
<feature type="transmembrane region" description="Helical" evidence="1">
    <location>
        <begin position="17"/>
        <end position="39"/>
    </location>
</feature>
<feature type="transmembrane region" description="Helical" evidence="1">
    <location>
        <begin position="300"/>
        <end position="322"/>
    </location>
</feature>
<evidence type="ECO:0000313" key="2">
    <source>
        <dbReference type="EMBL" id="WCO66213.1"/>
    </source>
</evidence>
<keyword evidence="1" id="KW-0812">Transmembrane</keyword>
<keyword evidence="3" id="KW-1185">Reference proteome</keyword>
<dbReference type="RefSeq" id="WP_272735737.1">
    <property type="nucleotide sequence ID" value="NZ_CP116942.1"/>
</dbReference>
<protein>
    <recommendedName>
        <fullName evidence="4">Integral membrane protein</fullName>
    </recommendedName>
</protein>
<dbReference type="KEGG" id="ima:PO878_17055"/>
<feature type="transmembrane region" description="Helical" evidence="1">
    <location>
        <begin position="425"/>
        <end position="442"/>
    </location>
</feature>
<keyword evidence="1" id="KW-1133">Transmembrane helix</keyword>
<name>A0AAE9Y851_9ACTN</name>
<dbReference type="Proteomes" id="UP001216390">
    <property type="component" value="Chromosome"/>
</dbReference>
<dbReference type="EMBL" id="CP116942">
    <property type="protein sequence ID" value="WCO66213.1"/>
    <property type="molecule type" value="Genomic_DNA"/>
</dbReference>
<feature type="transmembrane region" description="Helical" evidence="1">
    <location>
        <begin position="342"/>
        <end position="368"/>
    </location>
</feature>
<feature type="transmembrane region" description="Helical" evidence="1">
    <location>
        <begin position="400"/>
        <end position="418"/>
    </location>
</feature>